<dbReference type="RefSeq" id="WP_126627801.1">
    <property type="nucleotide sequence ID" value="NZ_BIFT01000001.1"/>
</dbReference>
<feature type="binding site" evidence="6">
    <location>
        <position position="41"/>
    </location>
    <ligand>
        <name>ATP</name>
        <dbReference type="ChEBI" id="CHEBI:30616"/>
    </ligand>
</feature>
<feature type="repeat" description="WD" evidence="5">
    <location>
        <begin position="473"/>
        <end position="505"/>
    </location>
</feature>
<dbReference type="PROSITE" id="PS00678">
    <property type="entry name" value="WD_REPEATS_1"/>
    <property type="match status" value="1"/>
</dbReference>
<sequence>MSDHSGQQIGHYRLTRLLGHGGFADVYLGEHIHLGTCAAIKILDTRLSLDEIQHFRQEARIVAQLEHSHIVRILDFGVEDDLPFLVMSYAPNGSLRQRYPKGTRLPLQQVVAFIKQIASALDFAHQAKLIHRDIKPENILLGRNNELLLSDFGLAVMAQSSSRNELRDVSGTIAYMAPEQARGRPQPASDQYALGIVTYEWLCGKRPFQGTYEEVVVQHAFTRPPSIREWLPEISPALEGVIMRALEKDPRLRFASVQEFARNLEETALLEQGNAALPPVTSYESPIASDARSSNDTSPDHSPGRTTGDVVYTVAWSPDKRRIAYGGHDRILQVRGATTGECILLYKEHLGSITTIVWSPDGRWIASAGLDQSIHVWNTVTGQCQTTYDEHKGMVLALAWSPDSRSLASTSNGSDNAIHIWSADNGERQLLYSGHTNWVRSIAWSPNGKVIASGAWHDIHIWDCQQGKKLSGYRNHSTWVRALNWSPNGKAIASGGEDNVVHLWEPLNKGHLLCQYRGHATWVSTVLWSPDGNWIASASKDLKVHIWDAATATHASIFPVRTTSTYAITWLSDSKHVVSANGNGSVQVWNVKNDLTP</sequence>
<evidence type="ECO:0000313" key="10">
    <source>
        <dbReference type="Proteomes" id="UP000287171"/>
    </source>
</evidence>
<dbReference type="Pfam" id="PF00400">
    <property type="entry name" value="WD40"/>
    <property type="match status" value="6"/>
</dbReference>
<accession>A0A402B7Y8</accession>
<dbReference type="InterPro" id="IPR017441">
    <property type="entry name" value="Protein_kinase_ATP_BS"/>
</dbReference>
<feature type="region of interest" description="Disordered" evidence="7">
    <location>
        <begin position="281"/>
        <end position="307"/>
    </location>
</feature>
<evidence type="ECO:0000256" key="6">
    <source>
        <dbReference type="PROSITE-ProRule" id="PRU10141"/>
    </source>
</evidence>
<dbReference type="SMART" id="SM00220">
    <property type="entry name" value="S_TKc"/>
    <property type="match status" value="1"/>
</dbReference>
<dbReference type="PROSITE" id="PS50011">
    <property type="entry name" value="PROTEIN_KINASE_DOM"/>
    <property type="match status" value="1"/>
</dbReference>
<feature type="repeat" description="WD" evidence="5">
    <location>
        <begin position="388"/>
        <end position="431"/>
    </location>
</feature>
<dbReference type="PANTHER" id="PTHR22847">
    <property type="entry name" value="WD40 REPEAT PROTEIN"/>
    <property type="match status" value="1"/>
</dbReference>
<keyword evidence="3 6" id="KW-0547">Nucleotide-binding</keyword>
<dbReference type="CDD" id="cd00200">
    <property type="entry name" value="WD40"/>
    <property type="match status" value="1"/>
</dbReference>
<feature type="repeat" description="WD" evidence="5">
    <location>
        <begin position="432"/>
        <end position="472"/>
    </location>
</feature>
<evidence type="ECO:0000256" key="4">
    <source>
        <dbReference type="ARBA" id="ARBA00022840"/>
    </source>
</evidence>
<dbReference type="GO" id="GO:0004672">
    <property type="term" value="F:protein kinase activity"/>
    <property type="evidence" value="ECO:0007669"/>
    <property type="project" value="InterPro"/>
</dbReference>
<dbReference type="InterPro" id="IPR008271">
    <property type="entry name" value="Ser/Thr_kinase_AS"/>
</dbReference>
<reference evidence="10" key="1">
    <citation type="submission" date="2018-12" db="EMBL/GenBank/DDBJ databases">
        <title>Tengunoibacter tsumagoiensis gen. nov., sp. nov., Dictyobacter kobayashii sp. nov., D. alpinus sp. nov., and D. joshuensis sp. nov. and description of Dictyobacteraceae fam. nov. within the order Ktedonobacterales isolated from Tengu-no-mugimeshi.</title>
        <authorList>
            <person name="Wang C.M."/>
            <person name="Zheng Y."/>
            <person name="Sakai Y."/>
            <person name="Toyoda A."/>
            <person name="Minakuchi Y."/>
            <person name="Abe K."/>
            <person name="Yokota A."/>
            <person name="Yabe S."/>
        </authorList>
    </citation>
    <scope>NUCLEOTIDE SEQUENCE [LARGE SCALE GENOMIC DNA]</scope>
    <source>
        <strain evidence="10">Uno16</strain>
    </source>
</reference>
<keyword evidence="2" id="KW-0677">Repeat</keyword>
<protein>
    <recommendedName>
        <fullName evidence="8">Protein kinase domain-containing protein</fullName>
    </recommendedName>
</protein>
<dbReference type="EMBL" id="BIFT01000001">
    <property type="protein sequence ID" value="GCE27458.1"/>
    <property type="molecule type" value="Genomic_DNA"/>
</dbReference>
<dbReference type="PANTHER" id="PTHR22847:SF637">
    <property type="entry name" value="WD REPEAT DOMAIN 5B"/>
    <property type="match status" value="1"/>
</dbReference>
<comment type="caution">
    <text evidence="9">The sequence shown here is derived from an EMBL/GenBank/DDBJ whole genome shotgun (WGS) entry which is preliminary data.</text>
</comment>
<dbReference type="Gene3D" id="2.130.10.10">
    <property type="entry name" value="YVTN repeat-like/Quinoprotein amine dehydrogenase"/>
    <property type="match status" value="3"/>
</dbReference>
<evidence type="ECO:0000313" key="9">
    <source>
        <dbReference type="EMBL" id="GCE27458.1"/>
    </source>
</evidence>
<dbReference type="SUPFAM" id="SSF56112">
    <property type="entry name" value="Protein kinase-like (PK-like)"/>
    <property type="match status" value="1"/>
</dbReference>
<dbReference type="OrthoDB" id="136964at2"/>
<dbReference type="CDD" id="cd14014">
    <property type="entry name" value="STKc_PknB_like"/>
    <property type="match status" value="1"/>
</dbReference>
<evidence type="ECO:0000256" key="5">
    <source>
        <dbReference type="PROSITE-ProRule" id="PRU00221"/>
    </source>
</evidence>
<evidence type="ECO:0000256" key="3">
    <source>
        <dbReference type="ARBA" id="ARBA00022741"/>
    </source>
</evidence>
<dbReference type="Proteomes" id="UP000287171">
    <property type="component" value="Unassembled WGS sequence"/>
</dbReference>
<keyword evidence="1 5" id="KW-0853">WD repeat</keyword>
<keyword evidence="4 6" id="KW-0067">ATP-binding</keyword>
<gene>
    <name evidence="9" type="ORF">KDA_29420</name>
</gene>
<dbReference type="SUPFAM" id="SSF50978">
    <property type="entry name" value="WD40 repeat-like"/>
    <property type="match status" value="1"/>
</dbReference>
<feature type="repeat" description="WD" evidence="5">
    <location>
        <begin position="346"/>
        <end position="387"/>
    </location>
</feature>
<feature type="domain" description="Protein kinase" evidence="8">
    <location>
        <begin position="12"/>
        <end position="269"/>
    </location>
</feature>
<dbReference type="InterPro" id="IPR000719">
    <property type="entry name" value="Prot_kinase_dom"/>
</dbReference>
<dbReference type="InterPro" id="IPR011009">
    <property type="entry name" value="Kinase-like_dom_sf"/>
</dbReference>
<dbReference type="PROSITE" id="PS00107">
    <property type="entry name" value="PROTEIN_KINASE_ATP"/>
    <property type="match status" value="1"/>
</dbReference>
<dbReference type="Gene3D" id="1.10.510.10">
    <property type="entry name" value="Transferase(Phosphotransferase) domain 1"/>
    <property type="match status" value="1"/>
</dbReference>
<keyword evidence="10" id="KW-1185">Reference proteome</keyword>
<dbReference type="InterPro" id="IPR001680">
    <property type="entry name" value="WD40_rpt"/>
</dbReference>
<evidence type="ECO:0000259" key="8">
    <source>
        <dbReference type="PROSITE" id="PS50011"/>
    </source>
</evidence>
<feature type="repeat" description="WD" evidence="5">
    <location>
        <begin position="558"/>
        <end position="597"/>
    </location>
</feature>
<dbReference type="AlphaFoldDB" id="A0A402B7Y8"/>
<dbReference type="FunFam" id="1.10.510.10:FF:000571">
    <property type="entry name" value="Maternal embryonic leucine zipper kinase"/>
    <property type="match status" value="1"/>
</dbReference>
<proteinExistence type="predicted"/>
<dbReference type="SMART" id="SM00320">
    <property type="entry name" value="WD40"/>
    <property type="match status" value="7"/>
</dbReference>
<name>A0A402B7Y8_9CHLR</name>
<feature type="repeat" description="WD" evidence="5">
    <location>
        <begin position="516"/>
        <end position="557"/>
    </location>
</feature>
<evidence type="ECO:0000256" key="2">
    <source>
        <dbReference type="ARBA" id="ARBA00022737"/>
    </source>
</evidence>
<dbReference type="PROSITE" id="PS00108">
    <property type="entry name" value="PROTEIN_KINASE_ST"/>
    <property type="match status" value="1"/>
</dbReference>
<organism evidence="9 10">
    <name type="scientific">Dictyobacter alpinus</name>
    <dbReference type="NCBI Taxonomy" id="2014873"/>
    <lineage>
        <taxon>Bacteria</taxon>
        <taxon>Bacillati</taxon>
        <taxon>Chloroflexota</taxon>
        <taxon>Ktedonobacteria</taxon>
        <taxon>Ktedonobacterales</taxon>
        <taxon>Dictyobacteraceae</taxon>
        <taxon>Dictyobacter</taxon>
    </lineage>
</organism>
<dbReference type="InterPro" id="IPR019775">
    <property type="entry name" value="WD40_repeat_CS"/>
</dbReference>
<dbReference type="PROSITE" id="PS50082">
    <property type="entry name" value="WD_REPEATS_2"/>
    <property type="match status" value="6"/>
</dbReference>
<evidence type="ECO:0000256" key="1">
    <source>
        <dbReference type="ARBA" id="ARBA00022574"/>
    </source>
</evidence>
<dbReference type="Pfam" id="PF00069">
    <property type="entry name" value="Pkinase"/>
    <property type="match status" value="1"/>
</dbReference>
<dbReference type="InterPro" id="IPR036322">
    <property type="entry name" value="WD40_repeat_dom_sf"/>
</dbReference>
<dbReference type="InterPro" id="IPR015943">
    <property type="entry name" value="WD40/YVTN_repeat-like_dom_sf"/>
</dbReference>
<dbReference type="GO" id="GO:0005524">
    <property type="term" value="F:ATP binding"/>
    <property type="evidence" value="ECO:0007669"/>
    <property type="project" value="UniProtKB-UniRule"/>
</dbReference>
<dbReference type="PROSITE" id="PS50294">
    <property type="entry name" value="WD_REPEATS_REGION"/>
    <property type="match status" value="4"/>
</dbReference>
<evidence type="ECO:0000256" key="7">
    <source>
        <dbReference type="SAM" id="MobiDB-lite"/>
    </source>
</evidence>